<dbReference type="GO" id="GO:0005829">
    <property type="term" value="C:cytosol"/>
    <property type="evidence" value="ECO:0007669"/>
    <property type="project" value="TreeGrafter"/>
</dbReference>
<keyword evidence="3 4" id="KW-0413">Isomerase</keyword>
<gene>
    <name evidence="8" type="ordered locus">Rxyl_0804</name>
</gene>
<protein>
    <recommendedName>
        <fullName evidence="4">Alanine racemase</fullName>
        <ecNumber evidence="4">5.1.1.1</ecNumber>
    </recommendedName>
</protein>
<feature type="modified residue" description="N6-(pyridoxal phosphate)lysine" evidence="4 5">
    <location>
        <position position="37"/>
    </location>
</feature>
<dbReference type="EC" id="5.1.1.1" evidence="4"/>
<dbReference type="NCBIfam" id="TIGR00492">
    <property type="entry name" value="alr"/>
    <property type="match status" value="1"/>
</dbReference>
<evidence type="ECO:0000256" key="2">
    <source>
        <dbReference type="ARBA" id="ARBA00022898"/>
    </source>
</evidence>
<evidence type="ECO:0000256" key="3">
    <source>
        <dbReference type="ARBA" id="ARBA00023235"/>
    </source>
</evidence>
<proteinExistence type="inferred from homology"/>
<dbReference type="PRINTS" id="PR00992">
    <property type="entry name" value="ALARACEMASE"/>
</dbReference>
<feature type="active site" description="Proton acceptor; specific for L-alanine" evidence="4">
    <location>
        <position position="254"/>
    </location>
</feature>
<dbReference type="AlphaFoldDB" id="Q1AXV6"/>
<dbReference type="eggNOG" id="COG0787">
    <property type="taxonomic scope" value="Bacteria"/>
</dbReference>
<evidence type="ECO:0000313" key="8">
    <source>
        <dbReference type="EMBL" id="ABG03772.1"/>
    </source>
</evidence>
<dbReference type="HAMAP" id="MF_01201">
    <property type="entry name" value="Ala_racemase"/>
    <property type="match status" value="1"/>
</dbReference>
<dbReference type="EMBL" id="CP000386">
    <property type="protein sequence ID" value="ABG03772.1"/>
    <property type="molecule type" value="Genomic_DNA"/>
</dbReference>
<reference evidence="8 9" key="1">
    <citation type="submission" date="2006-06" db="EMBL/GenBank/DDBJ databases">
        <title>Complete sequence of Rubrobacter xylanophilus DSM 9941.</title>
        <authorList>
            <consortium name="US DOE Joint Genome Institute"/>
            <person name="Copeland A."/>
            <person name="Lucas S."/>
            <person name="Lapidus A."/>
            <person name="Barry K."/>
            <person name="Detter J.C."/>
            <person name="Glavina del Rio T."/>
            <person name="Hammon N."/>
            <person name="Israni S."/>
            <person name="Dalin E."/>
            <person name="Tice H."/>
            <person name="Pitluck S."/>
            <person name="Munk A.C."/>
            <person name="Brettin T."/>
            <person name="Bruce D."/>
            <person name="Han C."/>
            <person name="Tapia R."/>
            <person name="Gilna P."/>
            <person name="Schmutz J."/>
            <person name="Larimer F."/>
            <person name="Land M."/>
            <person name="Hauser L."/>
            <person name="Kyrpides N."/>
            <person name="Lykidis A."/>
            <person name="da Costa M.S."/>
            <person name="Rainey F.A."/>
            <person name="Empadinhas N."/>
            <person name="Jolivet E."/>
            <person name="Battista J.R."/>
            <person name="Richardson P."/>
        </authorList>
    </citation>
    <scope>NUCLEOTIDE SEQUENCE [LARGE SCALE GENOMIC DNA]</scope>
    <source>
        <strain evidence="9">DSM 9941 / NBRC 16129 / PRD-1</strain>
    </source>
</reference>
<organism evidence="8 9">
    <name type="scientific">Rubrobacter xylanophilus (strain DSM 9941 / JCM 11954 / NBRC 16129 / PRD-1)</name>
    <dbReference type="NCBI Taxonomy" id="266117"/>
    <lineage>
        <taxon>Bacteria</taxon>
        <taxon>Bacillati</taxon>
        <taxon>Actinomycetota</taxon>
        <taxon>Rubrobacteria</taxon>
        <taxon>Rubrobacterales</taxon>
        <taxon>Rubrobacteraceae</taxon>
        <taxon>Rubrobacter</taxon>
    </lineage>
</organism>
<dbReference type="UniPathway" id="UPA00042">
    <property type="reaction ID" value="UER00497"/>
</dbReference>
<dbReference type="Pfam" id="PF01168">
    <property type="entry name" value="Ala_racemase_N"/>
    <property type="match status" value="1"/>
</dbReference>
<feature type="binding site" evidence="4 6">
    <location>
        <position position="131"/>
    </location>
    <ligand>
        <name>substrate</name>
    </ligand>
</feature>
<keyword evidence="9" id="KW-1185">Reference proteome</keyword>
<dbReference type="GO" id="GO:0008784">
    <property type="term" value="F:alanine racemase activity"/>
    <property type="evidence" value="ECO:0007669"/>
    <property type="project" value="UniProtKB-UniRule"/>
</dbReference>
<evidence type="ECO:0000256" key="4">
    <source>
        <dbReference type="HAMAP-Rule" id="MF_01201"/>
    </source>
</evidence>
<dbReference type="FunFam" id="3.20.20.10:FF:000002">
    <property type="entry name" value="Alanine racemase"/>
    <property type="match status" value="1"/>
</dbReference>
<dbReference type="Proteomes" id="UP000006637">
    <property type="component" value="Chromosome"/>
</dbReference>
<dbReference type="PhylomeDB" id="Q1AXV6"/>
<comment type="similarity">
    <text evidence="4">Belongs to the alanine racemase family.</text>
</comment>
<feature type="active site" description="Proton acceptor; specific for D-alanine" evidence="4">
    <location>
        <position position="37"/>
    </location>
</feature>
<evidence type="ECO:0000256" key="1">
    <source>
        <dbReference type="ARBA" id="ARBA00001933"/>
    </source>
</evidence>
<dbReference type="Gene3D" id="2.40.37.10">
    <property type="entry name" value="Lyase, Ornithine Decarboxylase, Chain A, domain 1"/>
    <property type="match status" value="1"/>
</dbReference>
<dbReference type="GO" id="GO:0030632">
    <property type="term" value="P:D-alanine biosynthetic process"/>
    <property type="evidence" value="ECO:0007669"/>
    <property type="project" value="UniProtKB-UniRule"/>
</dbReference>
<evidence type="ECO:0000313" key="9">
    <source>
        <dbReference type="Proteomes" id="UP000006637"/>
    </source>
</evidence>
<evidence type="ECO:0000256" key="6">
    <source>
        <dbReference type="PIRSR" id="PIRSR600821-52"/>
    </source>
</evidence>
<comment type="pathway">
    <text evidence="4">Amino-acid biosynthesis; D-alanine biosynthesis; D-alanine from L-alanine: step 1/1.</text>
</comment>
<dbReference type="SMART" id="SM01005">
    <property type="entry name" value="Ala_racemase_C"/>
    <property type="match status" value="1"/>
</dbReference>
<dbReference type="InterPro" id="IPR009006">
    <property type="entry name" value="Ala_racemase/Decarboxylase_C"/>
</dbReference>
<dbReference type="PANTHER" id="PTHR30511">
    <property type="entry name" value="ALANINE RACEMASE"/>
    <property type="match status" value="1"/>
</dbReference>
<comment type="cofactor">
    <cofactor evidence="1 4 5">
        <name>pyridoxal 5'-phosphate</name>
        <dbReference type="ChEBI" id="CHEBI:597326"/>
    </cofactor>
</comment>
<dbReference type="SUPFAM" id="SSF51419">
    <property type="entry name" value="PLP-binding barrel"/>
    <property type="match status" value="1"/>
</dbReference>
<dbReference type="InterPro" id="IPR011079">
    <property type="entry name" value="Ala_racemase_C"/>
</dbReference>
<dbReference type="STRING" id="266117.Rxyl_0804"/>
<comment type="catalytic activity">
    <reaction evidence="4">
        <text>L-alanine = D-alanine</text>
        <dbReference type="Rhea" id="RHEA:20249"/>
        <dbReference type="ChEBI" id="CHEBI:57416"/>
        <dbReference type="ChEBI" id="CHEBI:57972"/>
        <dbReference type="EC" id="5.1.1.1"/>
    </reaction>
</comment>
<dbReference type="InterPro" id="IPR001608">
    <property type="entry name" value="Ala_racemase_N"/>
</dbReference>
<evidence type="ECO:0000259" key="7">
    <source>
        <dbReference type="SMART" id="SM01005"/>
    </source>
</evidence>
<dbReference type="SUPFAM" id="SSF50621">
    <property type="entry name" value="Alanine racemase C-terminal domain-like"/>
    <property type="match status" value="1"/>
</dbReference>
<name>Q1AXV6_RUBXD</name>
<comment type="function">
    <text evidence="4">Catalyzes the interconversion of L-alanine and D-alanine. May also act on other amino acids.</text>
</comment>
<dbReference type="Pfam" id="PF00842">
    <property type="entry name" value="Ala_racemase_C"/>
    <property type="match status" value="1"/>
</dbReference>
<feature type="domain" description="Alanine racemase C-terminal" evidence="7">
    <location>
        <begin position="233"/>
        <end position="360"/>
    </location>
</feature>
<dbReference type="InterPro" id="IPR000821">
    <property type="entry name" value="Ala_racemase"/>
</dbReference>
<dbReference type="GO" id="GO:0030170">
    <property type="term" value="F:pyridoxal phosphate binding"/>
    <property type="evidence" value="ECO:0007669"/>
    <property type="project" value="UniProtKB-UniRule"/>
</dbReference>
<dbReference type="Gene3D" id="3.20.20.10">
    <property type="entry name" value="Alanine racemase"/>
    <property type="match status" value="1"/>
</dbReference>
<dbReference type="InterPro" id="IPR020622">
    <property type="entry name" value="Ala_racemase_pyridoxalP-BS"/>
</dbReference>
<dbReference type="KEGG" id="rxy:Rxyl_0804"/>
<dbReference type="PROSITE" id="PS00395">
    <property type="entry name" value="ALANINE_RACEMASE"/>
    <property type="match status" value="1"/>
</dbReference>
<feature type="binding site" evidence="4 6">
    <location>
        <position position="302"/>
    </location>
    <ligand>
        <name>substrate</name>
    </ligand>
</feature>
<dbReference type="HOGENOM" id="CLU_028393_2_2_11"/>
<accession>Q1AXV6</accession>
<sequence length="365" mass="38077">MEVPGRVWAEVDLGAVRHNVRTLRRRSRAPRLMAVVKADAYGHGAVPVARAALAGGADSLAVATAGEGAELRRAGIRAPVLVFGDLTPEGLRAAARERLAVSAHSVPSARRIAASGLDLEVHLKVDTGMNRWGLEPGEVGAALKALGRTPDGVYTHLACADSDPEATGRQLALFDSVLAAHPFGGALAHAANSAGTLWHPGSHYGCVRPGIALYGLHPAGDAGDPAAEGLRPALALKSYVAAVRRLEPGEGVSYGLTFRAPEPMLAATVPVGYADGYRRALSGRAEALIRGRRRPLLGRVSMDACVFAADREVRVGDEVVLLGEQGGGAVRAEELAARAGTINYEITTGLNPRRVERSYADVQGS</sequence>
<dbReference type="CDD" id="cd00430">
    <property type="entry name" value="PLPDE_III_AR"/>
    <property type="match status" value="1"/>
</dbReference>
<dbReference type="PANTHER" id="PTHR30511:SF0">
    <property type="entry name" value="ALANINE RACEMASE, CATABOLIC-RELATED"/>
    <property type="match status" value="1"/>
</dbReference>
<keyword evidence="2 4" id="KW-0663">Pyridoxal phosphate</keyword>
<evidence type="ECO:0000256" key="5">
    <source>
        <dbReference type="PIRSR" id="PIRSR600821-50"/>
    </source>
</evidence>
<dbReference type="OrthoDB" id="9813814at2"/>
<dbReference type="InterPro" id="IPR029066">
    <property type="entry name" value="PLP-binding_barrel"/>
</dbReference>